<evidence type="ECO:0000259" key="1">
    <source>
        <dbReference type="Pfam" id="PF07944"/>
    </source>
</evidence>
<dbReference type="GO" id="GO:0005975">
    <property type="term" value="P:carbohydrate metabolic process"/>
    <property type="evidence" value="ECO:0007669"/>
    <property type="project" value="InterPro"/>
</dbReference>
<dbReference type="SUPFAM" id="SSF48208">
    <property type="entry name" value="Six-hairpin glycosidases"/>
    <property type="match status" value="1"/>
</dbReference>
<dbReference type="InterPro" id="IPR008928">
    <property type="entry name" value="6-hairpin_glycosidase_sf"/>
</dbReference>
<sequence>MGLVKLYRVTGKPEYLSTAKFFLEERGKHNGYDPKSPDAWKNGSYWQDHKPVVDQKEAVGHAVRAEYLYSAMAVVAALTGDQKMLAAVDSIWQNMVSKKLYVTGGTVPSDLYRFATTSDEKVSISVNGKPGAYTTRNGYAVLARKWHKNDVVEVNLPMEVRQVVASPKVQDDLGKVALQRGPVVYCAEWKDNNGKASNLIMPGATAFTSNYQPEVLNGIMQLRATSTRRASRCRQQLHQHHPSNLNAHSLLRLG</sequence>
<dbReference type="Pfam" id="PF07944">
    <property type="entry name" value="Beta-AFase-like_GH127_cat"/>
    <property type="match status" value="1"/>
</dbReference>
<dbReference type="Pfam" id="PF20736">
    <property type="entry name" value="Glyco_hydro127M"/>
    <property type="match status" value="1"/>
</dbReference>
<reference evidence="5" key="1">
    <citation type="submission" date="2017-06" db="EMBL/GenBank/DDBJ databases">
        <authorList>
            <person name="Varghese N."/>
            <person name="Submissions S."/>
        </authorList>
    </citation>
    <scope>NUCLEOTIDE SEQUENCE [LARGE SCALE GENOMIC DNA]</scope>
    <source>
        <strain evidence="5">DSM 11116</strain>
    </source>
</reference>
<evidence type="ECO:0000313" key="5">
    <source>
        <dbReference type="Proteomes" id="UP000198131"/>
    </source>
</evidence>
<dbReference type="Pfam" id="PF20737">
    <property type="entry name" value="Glyco_hydro127C"/>
    <property type="match status" value="1"/>
</dbReference>
<evidence type="ECO:0000259" key="2">
    <source>
        <dbReference type="Pfam" id="PF20736"/>
    </source>
</evidence>
<dbReference type="InterPro" id="IPR049049">
    <property type="entry name" value="Beta-AFase-like_GH127_C"/>
</dbReference>
<feature type="domain" description="Non-reducing end beta-L-arabinofuranosidase-like GH127 C-terminal" evidence="3">
    <location>
        <begin position="160"/>
        <end position="208"/>
    </location>
</feature>
<dbReference type="PANTHER" id="PTHR43465:SF2">
    <property type="entry name" value="DUF1680 DOMAIN PROTEIN (AFU_ORTHOLOGUE AFUA_1G08910)"/>
    <property type="match status" value="1"/>
</dbReference>
<name>A0A212TKL6_9BACT</name>
<protein>
    <submittedName>
        <fullName evidence="4">Beta-L-arabinofuranosidase, GH127</fullName>
    </submittedName>
</protein>
<dbReference type="InterPro" id="IPR049174">
    <property type="entry name" value="Beta-AFase-like"/>
</dbReference>
<dbReference type="PANTHER" id="PTHR43465">
    <property type="entry name" value="DUF1680 DOMAIN PROTEIN (AFU_ORTHOLOGUE AFUA_1G08910)"/>
    <property type="match status" value="1"/>
</dbReference>
<keyword evidence="5" id="KW-1185">Reference proteome</keyword>
<feature type="domain" description="Non-reducing end beta-L-arabinofuranosidase-like GH127 catalytic" evidence="1">
    <location>
        <begin position="1"/>
        <end position="109"/>
    </location>
</feature>
<evidence type="ECO:0000259" key="3">
    <source>
        <dbReference type="Pfam" id="PF20737"/>
    </source>
</evidence>
<dbReference type="AlphaFoldDB" id="A0A212TKL6"/>
<dbReference type="Proteomes" id="UP000198131">
    <property type="component" value="Unassembled WGS sequence"/>
</dbReference>
<feature type="domain" description="Non-reducing end beta-L-arabinofuranosidase-like GH127 middle" evidence="2">
    <location>
        <begin position="120"/>
        <end position="158"/>
    </location>
</feature>
<accession>A0A212TKL6</accession>
<dbReference type="InterPro" id="IPR049046">
    <property type="entry name" value="Beta-AFase-like_GH127_middle"/>
</dbReference>
<evidence type="ECO:0000313" key="4">
    <source>
        <dbReference type="EMBL" id="SNC66619.1"/>
    </source>
</evidence>
<proteinExistence type="predicted"/>
<dbReference type="EMBL" id="FYEW01000001">
    <property type="protein sequence ID" value="SNC66619.1"/>
    <property type="molecule type" value="Genomic_DNA"/>
</dbReference>
<organism evidence="4 5">
    <name type="scientific">Hymenobacter gelipurpurascens</name>
    <dbReference type="NCBI Taxonomy" id="89968"/>
    <lineage>
        <taxon>Bacteria</taxon>
        <taxon>Pseudomonadati</taxon>
        <taxon>Bacteroidota</taxon>
        <taxon>Cytophagia</taxon>
        <taxon>Cytophagales</taxon>
        <taxon>Hymenobacteraceae</taxon>
        <taxon>Hymenobacter</taxon>
    </lineage>
</organism>
<dbReference type="InterPro" id="IPR012878">
    <property type="entry name" value="Beta-AFase-like_GH127_cat"/>
</dbReference>
<gene>
    <name evidence="4" type="ORF">SAMN06265337_1672</name>
</gene>